<dbReference type="EMBL" id="CP108253">
    <property type="protein sequence ID" value="WTU42246.1"/>
    <property type="molecule type" value="Genomic_DNA"/>
</dbReference>
<proteinExistence type="predicted"/>
<organism evidence="1">
    <name type="scientific">Streptomyces sp. NBC_00060</name>
    <dbReference type="NCBI Taxonomy" id="2975636"/>
    <lineage>
        <taxon>Bacteria</taxon>
        <taxon>Bacillati</taxon>
        <taxon>Actinomycetota</taxon>
        <taxon>Actinomycetes</taxon>
        <taxon>Kitasatosporales</taxon>
        <taxon>Streptomycetaceae</taxon>
        <taxon>Streptomyces</taxon>
    </lineage>
</organism>
<dbReference type="AlphaFoldDB" id="A0AAU2H262"/>
<reference evidence="1" key="1">
    <citation type="submission" date="2022-10" db="EMBL/GenBank/DDBJ databases">
        <title>The complete genomes of actinobacterial strains from the NBC collection.</title>
        <authorList>
            <person name="Joergensen T.S."/>
            <person name="Alvarez Arevalo M."/>
            <person name="Sterndorff E.B."/>
            <person name="Faurdal D."/>
            <person name="Vuksanovic O."/>
            <person name="Mourched A.-S."/>
            <person name="Charusanti P."/>
            <person name="Shaw S."/>
            <person name="Blin K."/>
            <person name="Weber T."/>
        </authorList>
    </citation>
    <scope>NUCLEOTIDE SEQUENCE</scope>
    <source>
        <strain evidence="1">NBC_00060</strain>
    </source>
</reference>
<gene>
    <name evidence="1" type="ORF">OHV25_23045</name>
</gene>
<dbReference type="Pfam" id="PF13814">
    <property type="entry name" value="Replic_Relax"/>
    <property type="match status" value="1"/>
</dbReference>
<sequence>MPPVRRITSSRLALLADTLTDGEEAVLKALAAVHLATAGHVARIVFGARAPATARSLAHRNLHRLADHGLIRRYRDLSRQRWPGKPGYVYLLTQAGAKLISAAGPGSTHRRDWRPADAFLTHRLAITELYVRLVERARDGTSELLEFKAETDAWRSYRDPMTYRLEYCRPDALVRLRLNQQPRLNWFIEIDRGTESPKRIAEKCRVYRAYEVTEVEQNKHQVFPGVIFIVPDEARAAAIRRVIAKRPAEDRGLFTVTTDSDAIDALHHRLEDTTATAESS</sequence>
<name>A0AAU2H262_9ACTN</name>
<dbReference type="InterPro" id="IPR025855">
    <property type="entry name" value="Replic_Relax"/>
</dbReference>
<protein>
    <submittedName>
        <fullName evidence="1">Replication-relaxation family protein</fullName>
    </submittedName>
</protein>
<evidence type="ECO:0000313" key="1">
    <source>
        <dbReference type="EMBL" id="WTU42246.1"/>
    </source>
</evidence>
<accession>A0AAU2H262</accession>